<evidence type="ECO:0000313" key="10">
    <source>
        <dbReference type="EMBL" id="MDD1794575.1"/>
    </source>
</evidence>
<evidence type="ECO:0000256" key="8">
    <source>
        <dbReference type="HAMAP-Rule" id="MF_00835"/>
    </source>
</evidence>
<feature type="domain" description="Methyltransferase type 11" evidence="9">
    <location>
        <begin position="60"/>
        <end position="152"/>
    </location>
</feature>
<proteinExistence type="inferred from homology"/>
<dbReference type="InterPro" id="IPR011814">
    <property type="entry name" value="BioC"/>
</dbReference>
<evidence type="ECO:0000256" key="1">
    <source>
        <dbReference type="ARBA" id="ARBA00000852"/>
    </source>
</evidence>
<dbReference type="RefSeq" id="WP_274165398.1">
    <property type="nucleotide sequence ID" value="NZ_JAJUBC010000018.1"/>
</dbReference>
<dbReference type="Pfam" id="PF08241">
    <property type="entry name" value="Methyltransf_11"/>
    <property type="match status" value="1"/>
</dbReference>
<gene>
    <name evidence="8 10" type="primary">bioC</name>
    <name evidence="10" type="ORF">LRP50_15690</name>
</gene>
<keyword evidence="11" id="KW-1185">Reference proteome</keyword>
<dbReference type="SUPFAM" id="SSF53335">
    <property type="entry name" value="S-adenosyl-L-methionine-dependent methyltransferases"/>
    <property type="match status" value="1"/>
</dbReference>
<evidence type="ECO:0000256" key="6">
    <source>
        <dbReference type="ARBA" id="ARBA00022691"/>
    </source>
</evidence>
<dbReference type="InterPro" id="IPR050602">
    <property type="entry name" value="Malonyl-ACP_OMT"/>
</dbReference>
<name>A0ABT5R3X0_9GAMM</name>
<keyword evidence="4 8" id="KW-0489">Methyltransferase</keyword>
<dbReference type="GO" id="GO:0102130">
    <property type="term" value="F:malonyl-CoA methyltransferase activity"/>
    <property type="evidence" value="ECO:0007669"/>
    <property type="project" value="UniProtKB-EC"/>
</dbReference>
<comment type="function">
    <text evidence="8">Converts the free carboxyl group of a malonyl-thioester to its methyl ester by transfer of a methyl group from S-adenosyl-L-methionine (SAM). It allows to synthesize pimeloyl-ACP via the fatty acid synthetic pathway.</text>
</comment>
<evidence type="ECO:0000256" key="4">
    <source>
        <dbReference type="ARBA" id="ARBA00022603"/>
    </source>
</evidence>
<organism evidence="10 11">
    <name type="scientific">Enterovibrio gelatinilyticus</name>
    <dbReference type="NCBI Taxonomy" id="2899819"/>
    <lineage>
        <taxon>Bacteria</taxon>
        <taxon>Pseudomonadati</taxon>
        <taxon>Pseudomonadota</taxon>
        <taxon>Gammaproteobacteria</taxon>
        <taxon>Vibrionales</taxon>
        <taxon>Vibrionaceae</taxon>
        <taxon>Enterovibrio</taxon>
    </lineage>
</organism>
<dbReference type="GO" id="GO:0032259">
    <property type="term" value="P:methylation"/>
    <property type="evidence" value="ECO:0007669"/>
    <property type="project" value="UniProtKB-KW"/>
</dbReference>
<dbReference type="HAMAP" id="MF_00835">
    <property type="entry name" value="BioC"/>
    <property type="match status" value="1"/>
</dbReference>
<evidence type="ECO:0000313" key="11">
    <source>
        <dbReference type="Proteomes" id="UP001149400"/>
    </source>
</evidence>
<sequence length="271" mass="29863">MSQAVSFQLEASLLESEEKSAIKDAFSRAATTYDKSAAFQRRVGHELMAQVSEWQNKTVLDLGCGTGYFSEKIALKGAHVIALDLSEKMLEQARVRCGNTLQYLSGDAESLPLADDSVDLVFTSLALQWCNDLSVPLREMRRVVKPGGTILFSTLLDGSLYELKQAWCEIDARQHVNTFLTPNQINIALAQAGIVNHHIECQTLTERYPSALALMKDLKGIGATHLSEGREAGLVGKRTFMALENAYRQFQLSEGIVPATYQVCFGAIKND</sequence>
<keyword evidence="6 8" id="KW-0949">S-adenosyl-L-methionine</keyword>
<protein>
    <recommendedName>
        <fullName evidence="3 8">Malonyl-[acyl-carrier protein] O-methyltransferase</fullName>
        <shortName evidence="8">Malonyl-ACP O-methyltransferase</shortName>
        <ecNumber evidence="3 8">2.1.1.197</ecNumber>
    </recommendedName>
    <alternativeName>
        <fullName evidence="8">Biotin synthesis protein BioC</fullName>
    </alternativeName>
</protein>
<dbReference type="InterPro" id="IPR029063">
    <property type="entry name" value="SAM-dependent_MTases_sf"/>
</dbReference>
<dbReference type="EC" id="2.1.1.197" evidence="3 8"/>
<dbReference type="InterPro" id="IPR013216">
    <property type="entry name" value="Methyltransf_11"/>
</dbReference>
<dbReference type="NCBIfam" id="TIGR02072">
    <property type="entry name" value="BioC"/>
    <property type="match status" value="1"/>
</dbReference>
<accession>A0ABT5R3X0</accession>
<comment type="caution">
    <text evidence="10">The sequence shown here is derived from an EMBL/GenBank/DDBJ whole genome shotgun (WGS) entry which is preliminary data.</text>
</comment>
<dbReference type="Gene3D" id="3.40.50.150">
    <property type="entry name" value="Vaccinia Virus protein VP39"/>
    <property type="match status" value="1"/>
</dbReference>
<comment type="pathway">
    <text evidence="2 8">Cofactor biosynthesis; biotin biosynthesis.</text>
</comment>
<dbReference type="EMBL" id="JAJUBC010000018">
    <property type="protein sequence ID" value="MDD1794575.1"/>
    <property type="molecule type" value="Genomic_DNA"/>
</dbReference>
<comment type="catalytic activity">
    <reaction evidence="1 8">
        <text>malonyl-[ACP] + S-adenosyl-L-methionine = malonyl-[ACP] methyl ester + S-adenosyl-L-homocysteine</text>
        <dbReference type="Rhea" id="RHEA:17105"/>
        <dbReference type="Rhea" id="RHEA-COMP:9623"/>
        <dbReference type="Rhea" id="RHEA-COMP:9954"/>
        <dbReference type="ChEBI" id="CHEBI:57856"/>
        <dbReference type="ChEBI" id="CHEBI:59789"/>
        <dbReference type="ChEBI" id="CHEBI:78449"/>
        <dbReference type="ChEBI" id="CHEBI:78845"/>
        <dbReference type="EC" id="2.1.1.197"/>
    </reaction>
</comment>
<evidence type="ECO:0000256" key="2">
    <source>
        <dbReference type="ARBA" id="ARBA00004746"/>
    </source>
</evidence>
<evidence type="ECO:0000256" key="7">
    <source>
        <dbReference type="ARBA" id="ARBA00022756"/>
    </source>
</evidence>
<evidence type="ECO:0000259" key="9">
    <source>
        <dbReference type="Pfam" id="PF08241"/>
    </source>
</evidence>
<dbReference type="PANTHER" id="PTHR13090">
    <property type="entry name" value="ARGININE-HYDROXYLASE NDUFAF5, MITOCHONDRIAL"/>
    <property type="match status" value="1"/>
</dbReference>
<keyword evidence="7 8" id="KW-0093">Biotin biosynthesis</keyword>
<evidence type="ECO:0000256" key="5">
    <source>
        <dbReference type="ARBA" id="ARBA00022679"/>
    </source>
</evidence>
<reference evidence="10" key="1">
    <citation type="submission" date="2021-12" db="EMBL/GenBank/DDBJ databases">
        <title>Enterovibrio ZSDZ35 sp. nov. and Enterovibrio ZSDZ42 sp. nov., isolated from coastal seawater in Qingdao.</title>
        <authorList>
            <person name="Zhang P."/>
        </authorList>
    </citation>
    <scope>NUCLEOTIDE SEQUENCE</scope>
    <source>
        <strain evidence="10">ZSDZ42</strain>
    </source>
</reference>
<comment type="similarity">
    <text evidence="8">Belongs to the methyltransferase superfamily.</text>
</comment>
<evidence type="ECO:0000256" key="3">
    <source>
        <dbReference type="ARBA" id="ARBA00012327"/>
    </source>
</evidence>
<dbReference type="Proteomes" id="UP001149400">
    <property type="component" value="Unassembled WGS sequence"/>
</dbReference>
<keyword evidence="5 8" id="KW-0808">Transferase</keyword>
<dbReference type="PANTHER" id="PTHR13090:SF1">
    <property type="entry name" value="ARGININE-HYDROXYLASE NDUFAF5, MITOCHONDRIAL"/>
    <property type="match status" value="1"/>
</dbReference>
<dbReference type="CDD" id="cd02440">
    <property type="entry name" value="AdoMet_MTases"/>
    <property type="match status" value="1"/>
</dbReference>